<keyword evidence="3" id="KW-1185">Reference proteome</keyword>
<feature type="region of interest" description="Disordered" evidence="1">
    <location>
        <begin position="1"/>
        <end position="57"/>
    </location>
</feature>
<protein>
    <submittedName>
        <fullName evidence="2">Multidrug transporter</fullName>
    </submittedName>
</protein>
<gene>
    <name evidence="2" type="ORF">D4765_13165</name>
</gene>
<proteinExistence type="predicted"/>
<dbReference type="EMBL" id="QYRT01000027">
    <property type="protein sequence ID" value="TIH34338.1"/>
    <property type="molecule type" value="Genomic_DNA"/>
</dbReference>
<dbReference type="Proteomes" id="UP000306192">
    <property type="component" value="Unassembled WGS sequence"/>
</dbReference>
<evidence type="ECO:0000313" key="3">
    <source>
        <dbReference type="Proteomes" id="UP000306192"/>
    </source>
</evidence>
<organism evidence="2 3">
    <name type="scientific">Subtercola vilae</name>
    <dbReference type="NCBI Taxonomy" id="2056433"/>
    <lineage>
        <taxon>Bacteria</taxon>
        <taxon>Bacillati</taxon>
        <taxon>Actinomycetota</taxon>
        <taxon>Actinomycetes</taxon>
        <taxon>Micrococcales</taxon>
        <taxon>Microbacteriaceae</taxon>
        <taxon>Subtercola</taxon>
    </lineage>
</organism>
<dbReference type="AlphaFoldDB" id="A0A4T2BXH2"/>
<sequence length="57" mass="6425">MPTDEEKPERSDREEQLMTAPKADASDAAPRIDVTERPDGVTRINVRDDAKYRPGRA</sequence>
<name>A0A4T2BXH2_9MICO</name>
<dbReference type="RefSeq" id="WP_136642756.1">
    <property type="nucleotide sequence ID" value="NZ_QYRT01000027.1"/>
</dbReference>
<reference evidence="2 3" key="1">
    <citation type="journal article" date="2019" name="Microorganisms">
        <title>Systematic Affiliation and Genome Analysis of Subtercola vilae DB165(T) with Particular Emphasis on Cold Adaptation of an Isolate from a High-Altitude Cold Volcano Lake.</title>
        <authorList>
            <person name="Villalobos A.S."/>
            <person name="Wiese J."/>
            <person name="Imhoff J.F."/>
            <person name="Dorador C."/>
            <person name="Keller A."/>
            <person name="Hentschel U."/>
        </authorList>
    </citation>
    <scope>NUCLEOTIDE SEQUENCE [LARGE SCALE GENOMIC DNA]</scope>
    <source>
        <strain evidence="2 3">DB165</strain>
    </source>
</reference>
<evidence type="ECO:0000256" key="1">
    <source>
        <dbReference type="SAM" id="MobiDB-lite"/>
    </source>
</evidence>
<feature type="compositionally biased region" description="Basic and acidic residues" evidence="1">
    <location>
        <begin position="1"/>
        <end position="16"/>
    </location>
</feature>
<accession>A0A4T2BXH2</accession>
<dbReference type="OrthoDB" id="5120364at2"/>
<comment type="caution">
    <text evidence="2">The sequence shown here is derived from an EMBL/GenBank/DDBJ whole genome shotgun (WGS) entry which is preliminary data.</text>
</comment>
<evidence type="ECO:0000313" key="2">
    <source>
        <dbReference type="EMBL" id="TIH34338.1"/>
    </source>
</evidence>
<feature type="compositionally biased region" description="Basic and acidic residues" evidence="1">
    <location>
        <begin position="33"/>
        <end position="57"/>
    </location>
</feature>